<name>A0AA39MH51_ARMTA</name>
<dbReference type="Proteomes" id="UP001175211">
    <property type="component" value="Unassembled WGS sequence"/>
</dbReference>
<organism evidence="1 2">
    <name type="scientific">Armillaria tabescens</name>
    <name type="common">Ringless honey mushroom</name>
    <name type="synonym">Agaricus tabescens</name>
    <dbReference type="NCBI Taxonomy" id="1929756"/>
    <lineage>
        <taxon>Eukaryota</taxon>
        <taxon>Fungi</taxon>
        <taxon>Dikarya</taxon>
        <taxon>Basidiomycota</taxon>
        <taxon>Agaricomycotina</taxon>
        <taxon>Agaricomycetes</taxon>
        <taxon>Agaricomycetidae</taxon>
        <taxon>Agaricales</taxon>
        <taxon>Marasmiineae</taxon>
        <taxon>Physalacriaceae</taxon>
        <taxon>Desarmillaria</taxon>
    </lineage>
</organism>
<evidence type="ECO:0000313" key="2">
    <source>
        <dbReference type="Proteomes" id="UP001175211"/>
    </source>
</evidence>
<dbReference type="EMBL" id="JAUEPS010000181">
    <property type="protein sequence ID" value="KAK0434671.1"/>
    <property type="molecule type" value="Genomic_DNA"/>
</dbReference>
<gene>
    <name evidence="1" type="ORF">EV420DRAFT_1282461</name>
</gene>
<evidence type="ECO:0000313" key="1">
    <source>
        <dbReference type="EMBL" id="KAK0434671.1"/>
    </source>
</evidence>
<reference evidence="1" key="1">
    <citation type="submission" date="2023-06" db="EMBL/GenBank/DDBJ databases">
        <authorList>
            <consortium name="Lawrence Berkeley National Laboratory"/>
            <person name="Ahrendt S."/>
            <person name="Sahu N."/>
            <person name="Indic B."/>
            <person name="Wong-Bajracharya J."/>
            <person name="Merenyi Z."/>
            <person name="Ke H.-M."/>
            <person name="Monk M."/>
            <person name="Kocsube S."/>
            <person name="Drula E."/>
            <person name="Lipzen A."/>
            <person name="Balint B."/>
            <person name="Henrissat B."/>
            <person name="Andreopoulos B."/>
            <person name="Martin F.M."/>
            <person name="Harder C.B."/>
            <person name="Rigling D."/>
            <person name="Ford K.L."/>
            <person name="Foster G.D."/>
            <person name="Pangilinan J."/>
            <person name="Papanicolaou A."/>
            <person name="Barry K."/>
            <person name="LaButti K."/>
            <person name="Viragh M."/>
            <person name="Koriabine M."/>
            <person name="Yan M."/>
            <person name="Riley R."/>
            <person name="Champramary S."/>
            <person name="Plett K.L."/>
            <person name="Tsai I.J."/>
            <person name="Slot J."/>
            <person name="Sipos G."/>
            <person name="Plett J."/>
            <person name="Nagy L.G."/>
            <person name="Grigoriev I.V."/>
        </authorList>
    </citation>
    <scope>NUCLEOTIDE SEQUENCE</scope>
    <source>
        <strain evidence="1">CCBAS 213</strain>
    </source>
</reference>
<comment type="caution">
    <text evidence="1">The sequence shown here is derived from an EMBL/GenBank/DDBJ whole genome shotgun (WGS) entry which is preliminary data.</text>
</comment>
<keyword evidence="2" id="KW-1185">Reference proteome</keyword>
<dbReference type="AlphaFoldDB" id="A0AA39MH51"/>
<proteinExistence type="predicted"/>
<dbReference type="GeneID" id="85351844"/>
<sequence length="80" mass="9195">MQHHGLNLLSQDILCTVNVQHDCIQNHCEAEKVVPLLQEGEMTSELRERIVHQRNPDQMVLNTAQMRSAKHIQPFQVPST</sequence>
<dbReference type="RefSeq" id="XP_060321789.1">
    <property type="nucleotide sequence ID" value="XM_060468296.1"/>
</dbReference>
<accession>A0AA39MH51</accession>
<protein>
    <submittedName>
        <fullName evidence="1">Uncharacterized protein</fullName>
    </submittedName>
</protein>